<dbReference type="Pfam" id="PF00753">
    <property type="entry name" value="Lactamase_B"/>
    <property type="match status" value="1"/>
</dbReference>
<evidence type="ECO:0000256" key="10">
    <source>
        <dbReference type="ARBA" id="ARBA00022801"/>
    </source>
</evidence>
<comment type="cofactor">
    <cofactor evidence="2">
        <name>Zn(2+)</name>
        <dbReference type="ChEBI" id="CHEBI:29105"/>
    </cofactor>
</comment>
<gene>
    <name evidence="15" type="ORF">SAMN04488104_10495</name>
</gene>
<dbReference type="AlphaFoldDB" id="A0A1G6X0A0"/>
<evidence type="ECO:0000256" key="1">
    <source>
        <dbReference type="ARBA" id="ARBA00001526"/>
    </source>
</evidence>
<name>A0A1G6X0A0_9BACT</name>
<dbReference type="NCBIfam" id="NF033088">
    <property type="entry name" value="bla_subclass_B1"/>
    <property type="match status" value="1"/>
</dbReference>
<evidence type="ECO:0000256" key="8">
    <source>
        <dbReference type="ARBA" id="ARBA00022729"/>
    </source>
</evidence>
<keyword evidence="7" id="KW-0479">Metal-binding</keyword>
<sequence length="241" mass="26733">MSRFFLSLLVLFTSGLFALAQKTEISNDRLEIIRLSEHTFQHITFLETETFGKVSCNGLIVVSEEEALVLDSPAQEADAELLIQWIQEELGLQVVGVIATHFHEDCLGGLEAFHRLEIPSYGSSLTRSLAEKQGSSIPKLGFDRLLSFKLGDLEVRTQFFGKGHTVDNTVCFIEKDQVLFGGCLVKELNASKGNLADADTLSWTSTIESILEYYPMVQVVVPGHGKTGGKELLEYTAKLFR</sequence>
<evidence type="ECO:0000256" key="12">
    <source>
        <dbReference type="ARBA" id="ARBA00023251"/>
    </source>
</evidence>
<dbReference type="EMBL" id="FNAC01000049">
    <property type="protein sequence ID" value="SDD70716.1"/>
    <property type="molecule type" value="Genomic_DNA"/>
</dbReference>
<keyword evidence="12" id="KW-0046">Antibiotic resistance</keyword>
<dbReference type="Gene3D" id="3.60.15.10">
    <property type="entry name" value="Ribonuclease Z/Hydroxyacylglutathione hydrolase-like"/>
    <property type="match status" value="1"/>
</dbReference>
<dbReference type="InterPro" id="IPR001279">
    <property type="entry name" value="Metallo-B-lactamas"/>
</dbReference>
<comment type="subcellular location">
    <subcellularLocation>
        <location evidence="3">Periplasm</location>
    </subcellularLocation>
</comment>
<feature type="signal peptide" evidence="13">
    <location>
        <begin position="1"/>
        <end position="20"/>
    </location>
</feature>
<dbReference type="STRING" id="686796.SAMN04488104_10495"/>
<evidence type="ECO:0000259" key="14">
    <source>
        <dbReference type="SMART" id="SM00849"/>
    </source>
</evidence>
<evidence type="ECO:0000256" key="11">
    <source>
        <dbReference type="ARBA" id="ARBA00022833"/>
    </source>
</evidence>
<comment type="subunit">
    <text evidence="5">Monomer.</text>
</comment>
<keyword evidence="16" id="KW-1185">Reference proteome</keyword>
<dbReference type="OrthoDB" id="9769598at2"/>
<dbReference type="InterPro" id="IPR058199">
    <property type="entry name" value="BlaB//VIM/IMP-1"/>
</dbReference>
<keyword evidence="10" id="KW-0378">Hydrolase</keyword>
<dbReference type="PANTHER" id="PTHR42951">
    <property type="entry name" value="METALLO-BETA-LACTAMASE DOMAIN-CONTAINING"/>
    <property type="match status" value="1"/>
</dbReference>
<keyword evidence="9" id="KW-0574">Periplasm</keyword>
<dbReference type="EC" id="3.5.2.6" evidence="6"/>
<accession>A0A1G6X0A0</accession>
<proteinExistence type="inferred from homology"/>
<evidence type="ECO:0000313" key="16">
    <source>
        <dbReference type="Proteomes" id="UP000199060"/>
    </source>
</evidence>
<evidence type="ECO:0000256" key="2">
    <source>
        <dbReference type="ARBA" id="ARBA00001947"/>
    </source>
</evidence>
<reference evidence="16" key="1">
    <citation type="submission" date="2016-10" db="EMBL/GenBank/DDBJ databases">
        <authorList>
            <person name="Varghese N."/>
            <person name="Submissions S."/>
        </authorList>
    </citation>
    <scope>NUCLEOTIDE SEQUENCE [LARGE SCALE GENOMIC DNA]</scope>
    <source>
        <strain evidence="16">DSM 23095</strain>
    </source>
</reference>
<evidence type="ECO:0000313" key="15">
    <source>
        <dbReference type="EMBL" id="SDD70716.1"/>
    </source>
</evidence>
<keyword evidence="8 13" id="KW-0732">Signal</keyword>
<organism evidence="15 16">
    <name type="scientific">Algoriphagus faecimaris</name>
    <dbReference type="NCBI Taxonomy" id="686796"/>
    <lineage>
        <taxon>Bacteria</taxon>
        <taxon>Pseudomonadati</taxon>
        <taxon>Bacteroidota</taxon>
        <taxon>Cytophagia</taxon>
        <taxon>Cytophagales</taxon>
        <taxon>Cyclobacteriaceae</taxon>
        <taxon>Algoriphagus</taxon>
    </lineage>
</organism>
<evidence type="ECO:0000256" key="9">
    <source>
        <dbReference type="ARBA" id="ARBA00022764"/>
    </source>
</evidence>
<evidence type="ECO:0000256" key="7">
    <source>
        <dbReference type="ARBA" id="ARBA00022723"/>
    </source>
</evidence>
<evidence type="ECO:0000256" key="5">
    <source>
        <dbReference type="ARBA" id="ARBA00011245"/>
    </source>
</evidence>
<evidence type="ECO:0000256" key="3">
    <source>
        <dbReference type="ARBA" id="ARBA00004418"/>
    </source>
</evidence>
<evidence type="ECO:0000256" key="6">
    <source>
        <dbReference type="ARBA" id="ARBA00012865"/>
    </source>
</evidence>
<dbReference type="SMART" id="SM00849">
    <property type="entry name" value="Lactamase_B"/>
    <property type="match status" value="1"/>
</dbReference>
<dbReference type="InterPro" id="IPR050855">
    <property type="entry name" value="NDM-1-like"/>
</dbReference>
<keyword evidence="11" id="KW-0862">Zinc</keyword>
<dbReference type="Proteomes" id="UP000199060">
    <property type="component" value="Unassembled WGS sequence"/>
</dbReference>
<comment type="catalytic activity">
    <reaction evidence="1">
        <text>a beta-lactam + H2O = a substituted beta-amino acid</text>
        <dbReference type="Rhea" id="RHEA:20401"/>
        <dbReference type="ChEBI" id="CHEBI:15377"/>
        <dbReference type="ChEBI" id="CHEBI:35627"/>
        <dbReference type="ChEBI" id="CHEBI:140347"/>
        <dbReference type="EC" id="3.5.2.6"/>
    </reaction>
</comment>
<evidence type="ECO:0000256" key="13">
    <source>
        <dbReference type="SAM" id="SignalP"/>
    </source>
</evidence>
<dbReference type="PANTHER" id="PTHR42951:SF4">
    <property type="entry name" value="ACYL-COENZYME A THIOESTERASE MBLAC2"/>
    <property type="match status" value="1"/>
</dbReference>
<feature type="domain" description="Metallo-beta-lactamase" evidence="14">
    <location>
        <begin position="55"/>
        <end position="224"/>
    </location>
</feature>
<dbReference type="GO" id="GO:0017001">
    <property type="term" value="P:antibiotic catabolic process"/>
    <property type="evidence" value="ECO:0007669"/>
    <property type="project" value="UniProtKB-ARBA"/>
</dbReference>
<feature type="chain" id="PRO_5011455021" description="beta-lactamase" evidence="13">
    <location>
        <begin position="21"/>
        <end position="241"/>
    </location>
</feature>
<protein>
    <recommendedName>
        <fullName evidence="6">beta-lactamase</fullName>
        <ecNumber evidence="6">3.5.2.6</ecNumber>
    </recommendedName>
</protein>
<dbReference type="RefSeq" id="WP_087941098.1">
    <property type="nucleotide sequence ID" value="NZ_FNAC01000049.1"/>
</dbReference>
<dbReference type="InterPro" id="IPR036866">
    <property type="entry name" value="RibonucZ/Hydroxyglut_hydro"/>
</dbReference>
<comment type="similarity">
    <text evidence="4">Belongs to the metallo-beta-lactamase superfamily. Class-B beta-lactamase family.</text>
</comment>
<evidence type="ECO:0000256" key="4">
    <source>
        <dbReference type="ARBA" id="ARBA00005250"/>
    </source>
</evidence>
<dbReference type="SUPFAM" id="SSF56281">
    <property type="entry name" value="Metallo-hydrolase/oxidoreductase"/>
    <property type="match status" value="1"/>
</dbReference>